<gene>
    <name evidence="3" type="ORF">SE17_43230</name>
</gene>
<evidence type="ECO:0000313" key="3">
    <source>
        <dbReference type="EMBL" id="KPV46519.1"/>
    </source>
</evidence>
<organism evidence="3 4">
    <name type="scientific">Kouleothrix aurantiaca</name>
    <dbReference type="NCBI Taxonomy" id="186479"/>
    <lineage>
        <taxon>Bacteria</taxon>
        <taxon>Bacillati</taxon>
        <taxon>Chloroflexota</taxon>
        <taxon>Chloroflexia</taxon>
        <taxon>Chloroflexales</taxon>
        <taxon>Roseiflexineae</taxon>
        <taxon>Roseiflexaceae</taxon>
        <taxon>Kouleothrix</taxon>
    </lineage>
</organism>
<protein>
    <submittedName>
        <fullName evidence="3">Mandelate racemase</fullName>
    </submittedName>
</protein>
<dbReference type="InterPro" id="IPR029065">
    <property type="entry name" value="Enolase_C-like"/>
</dbReference>
<dbReference type="AlphaFoldDB" id="A0A0P9CUA0"/>
<dbReference type="Pfam" id="PF13378">
    <property type="entry name" value="MR_MLE_C"/>
    <property type="match status" value="1"/>
</dbReference>
<dbReference type="GO" id="GO:0046872">
    <property type="term" value="F:metal ion binding"/>
    <property type="evidence" value="ECO:0007669"/>
    <property type="project" value="UniProtKB-KW"/>
</dbReference>
<sequence length="139" mass="14612">VKKDDWLGMQQVSEWGGVPVAADETADGAAAVLRIVQERAAHVVNIKLMKCGIAEALDIAAICRAARLGLMIGGMVESTLAMTTSACFAAGQGGFQFVDLDTPLFMAENPFDGGMIYESARIDLSQITAGHGVTPRAEL</sequence>
<evidence type="ECO:0000256" key="1">
    <source>
        <dbReference type="ARBA" id="ARBA00022723"/>
    </source>
</evidence>
<reference evidence="3 4" key="1">
    <citation type="submission" date="2015-09" db="EMBL/GenBank/DDBJ databases">
        <title>Draft genome sequence of Kouleothrix aurantiaca JCM 19913.</title>
        <authorList>
            <person name="Hemp J."/>
        </authorList>
    </citation>
    <scope>NUCLEOTIDE SEQUENCE [LARGE SCALE GENOMIC DNA]</scope>
    <source>
        <strain evidence="3 4">COM-B</strain>
    </source>
</reference>
<dbReference type="PANTHER" id="PTHR48073">
    <property type="entry name" value="O-SUCCINYLBENZOATE SYNTHASE-RELATED"/>
    <property type="match status" value="1"/>
</dbReference>
<dbReference type="Gene3D" id="3.20.20.120">
    <property type="entry name" value="Enolase-like C-terminal domain"/>
    <property type="match status" value="1"/>
</dbReference>
<dbReference type="EMBL" id="LJCR01003553">
    <property type="protein sequence ID" value="KPV46519.1"/>
    <property type="molecule type" value="Genomic_DNA"/>
</dbReference>
<dbReference type="PATRIC" id="fig|186479.3.peg.7376"/>
<feature type="domain" description="Enolase C-terminal" evidence="2">
    <location>
        <begin position="3"/>
        <end position="138"/>
    </location>
</feature>
<evidence type="ECO:0000259" key="2">
    <source>
        <dbReference type="Pfam" id="PF13378"/>
    </source>
</evidence>
<dbReference type="InterPro" id="IPR036849">
    <property type="entry name" value="Enolase-like_C_sf"/>
</dbReference>
<evidence type="ECO:0000313" key="4">
    <source>
        <dbReference type="Proteomes" id="UP000050509"/>
    </source>
</evidence>
<keyword evidence="4" id="KW-1185">Reference proteome</keyword>
<dbReference type="PANTHER" id="PTHR48073:SF2">
    <property type="entry name" value="O-SUCCINYLBENZOATE SYNTHASE"/>
    <property type="match status" value="1"/>
</dbReference>
<accession>A0A0P9CUA0</accession>
<name>A0A0P9CUA0_9CHLR</name>
<feature type="non-terminal residue" evidence="3">
    <location>
        <position position="1"/>
    </location>
</feature>
<proteinExistence type="predicted"/>
<dbReference type="Proteomes" id="UP000050509">
    <property type="component" value="Unassembled WGS sequence"/>
</dbReference>
<dbReference type="SUPFAM" id="SSF51604">
    <property type="entry name" value="Enolase C-terminal domain-like"/>
    <property type="match status" value="1"/>
</dbReference>
<comment type="caution">
    <text evidence="3">The sequence shown here is derived from an EMBL/GenBank/DDBJ whole genome shotgun (WGS) entry which is preliminary data.</text>
</comment>
<keyword evidence="1" id="KW-0479">Metal-binding</keyword>